<organism evidence="6 7">
    <name type="scientific">Aquimarina brevivitae</name>
    <dbReference type="NCBI Taxonomy" id="323412"/>
    <lineage>
        <taxon>Bacteria</taxon>
        <taxon>Pseudomonadati</taxon>
        <taxon>Bacteroidota</taxon>
        <taxon>Flavobacteriia</taxon>
        <taxon>Flavobacteriales</taxon>
        <taxon>Flavobacteriaceae</taxon>
        <taxon>Aquimarina</taxon>
    </lineage>
</organism>
<proteinExistence type="predicted"/>
<evidence type="ECO:0000256" key="1">
    <source>
        <dbReference type="ARBA" id="ARBA00023015"/>
    </source>
</evidence>
<dbReference type="Gene3D" id="1.10.10.60">
    <property type="entry name" value="Homeodomain-like"/>
    <property type="match status" value="1"/>
</dbReference>
<feature type="domain" description="HTH araC/xylS-type" evidence="5">
    <location>
        <begin position="243"/>
        <end position="350"/>
    </location>
</feature>
<evidence type="ECO:0000259" key="5">
    <source>
        <dbReference type="PROSITE" id="PS01124"/>
    </source>
</evidence>
<sequence>MTISDTLYLILGLQTLLVALVLYCYRSPKGVLNRYLALFFATIVVEVSLFFLRKIYNHNALIYIPLRFDFLTIVFLYMYSLKALGKEIKKKWKLYIPASIEILVFSILFAMVYRNPEFHVLLQQQYNFFSWYYAVSSSYIVIFCFLIIVNNIKHHRALKFYFGAVKNKGLGWLTIFCSICILLNIVRQLNFILLPELAVINFLFTFFGLGSLYYISIASLMQINIDNIIPSQQQLHQNITELKRVMKTIRNHINKNKSFLKPDLNLKSFSAEINMPERVISKAINQVEGLNFNSFINTYRVREYKKLATSNRYKNYNIYAIAEEVGFNSRASFYKNFKEIVGIPPSEFQK</sequence>
<dbReference type="Pfam" id="PF12833">
    <property type="entry name" value="HTH_18"/>
    <property type="match status" value="1"/>
</dbReference>
<keyword evidence="4" id="KW-1133">Transmembrane helix</keyword>
<dbReference type="GO" id="GO:0003700">
    <property type="term" value="F:DNA-binding transcription factor activity"/>
    <property type="evidence" value="ECO:0007669"/>
    <property type="project" value="InterPro"/>
</dbReference>
<accession>A0A4Q7P2S4</accession>
<dbReference type="SMART" id="SM00342">
    <property type="entry name" value="HTH_ARAC"/>
    <property type="match status" value="1"/>
</dbReference>
<gene>
    <name evidence="6" type="ORF">EV197_2228</name>
</gene>
<evidence type="ECO:0000313" key="7">
    <source>
        <dbReference type="Proteomes" id="UP000292262"/>
    </source>
</evidence>
<dbReference type="InterPro" id="IPR009057">
    <property type="entry name" value="Homeodomain-like_sf"/>
</dbReference>
<dbReference type="Proteomes" id="UP000292262">
    <property type="component" value="Unassembled WGS sequence"/>
</dbReference>
<feature type="transmembrane region" description="Helical" evidence="4">
    <location>
        <begin position="92"/>
        <end position="111"/>
    </location>
</feature>
<evidence type="ECO:0000256" key="2">
    <source>
        <dbReference type="ARBA" id="ARBA00023125"/>
    </source>
</evidence>
<feature type="transmembrane region" description="Helical" evidence="4">
    <location>
        <begin position="37"/>
        <end position="56"/>
    </location>
</feature>
<reference evidence="6 7" key="1">
    <citation type="submission" date="2019-02" db="EMBL/GenBank/DDBJ databases">
        <title>Genomic Encyclopedia of Type Strains, Phase IV (KMG-IV): sequencing the most valuable type-strain genomes for metagenomic binning, comparative biology and taxonomic classification.</title>
        <authorList>
            <person name="Goeker M."/>
        </authorList>
    </citation>
    <scope>NUCLEOTIDE SEQUENCE [LARGE SCALE GENOMIC DNA]</scope>
    <source>
        <strain evidence="6 7">DSM 17196</strain>
    </source>
</reference>
<evidence type="ECO:0000256" key="3">
    <source>
        <dbReference type="ARBA" id="ARBA00023163"/>
    </source>
</evidence>
<keyword evidence="2 6" id="KW-0238">DNA-binding</keyword>
<dbReference type="PANTHER" id="PTHR43280">
    <property type="entry name" value="ARAC-FAMILY TRANSCRIPTIONAL REGULATOR"/>
    <property type="match status" value="1"/>
</dbReference>
<keyword evidence="1" id="KW-0805">Transcription regulation</keyword>
<dbReference type="EMBL" id="SGXE01000002">
    <property type="protein sequence ID" value="RZS93648.1"/>
    <property type="molecule type" value="Genomic_DNA"/>
</dbReference>
<dbReference type="SUPFAM" id="SSF46689">
    <property type="entry name" value="Homeodomain-like"/>
    <property type="match status" value="1"/>
</dbReference>
<dbReference type="GO" id="GO:0043565">
    <property type="term" value="F:sequence-specific DNA binding"/>
    <property type="evidence" value="ECO:0007669"/>
    <property type="project" value="InterPro"/>
</dbReference>
<dbReference type="PROSITE" id="PS01124">
    <property type="entry name" value="HTH_ARAC_FAMILY_2"/>
    <property type="match status" value="1"/>
</dbReference>
<name>A0A4Q7P2S4_9FLAO</name>
<feature type="transmembrane region" description="Helical" evidence="4">
    <location>
        <begin position="62"/>
        <end position="80"/>
    </location>
</feature>
<evidence type="ECO:0000313" key="6">
    <source>
        <dbReference type="EMBL" id="RZS93648.1"/>
    </source>
</evidence>
<protein>
    <submittedName>
        <fullName evidence="6">AraC-like DNA-binding protein</fullName>
    </submittedName>
</protein>
<keyword evidence="4" id="KW-0812">Transmembrane</keyword>
<keyword evidence="7" id="KW-1185">Reference proteome</keyword>
<dbReference type="PANTHER" id="PTHR43280:SF29">
    <property type="entry name" value="ARAC-FAMILY TRANSCRIPTIONAL REGULATOR"/>
    <property type="match status" value="1"/>
</dbReference>
<dbReference type="OrthoDB" id="5492415at2"/>
<feature type="transmembrane region" description="Helical" evidence="4">
    <location>
        <begin position="169"/>
        <end position="186"/>
    </location>
</feature>
<feature type="transmembrane region" description="Helical" evidence="4">
    <location>
        <begin position="192"/>
        <end position="215"/>
    </location>
</feature>
<feature type="transmembrane region" description="Helical" evidence="4">
    <location>
        <begin position="6"/>
        <end position="25"/>
    </location>
</feature>
<feature type="transmembrane region" description="Helical" evidence="4">
    <location>
        <begin position="131"/>
        <end position="149"/>
    </location>
</feature>
<evidence type="ECO:0000256" key="4">
    <source>
        <dbReference type="SAM" id="Phobius"/>
    </source>
</evidence>
<comment type="caution">
    <text evidence="6">The sequence shown here is derived from an EMBL/GenBank/DDBJ whole genome shotgun (WGS) entry which is preliminary data.</text>
</comment>
<keyword evidence="4" id="KW-0472">Membrane</keyword>
<keyword evidence="3" id="KW-0804">Transcription</keyword>
<dbReference type="AlphaFoldDB" id="A0A4Q7P2S4"/>
<dbReference type="InterPro" id="IPR018060">
    <property type="entry name" value="HTH_AraC"/>
</dbReference>